<dbReference type="Pfam" id="PF04304">
    <property type="entry name" value="DUF454"/>
    <property type="match status" value="1"/>
</dbReference>
<gene>
    <name evidence="2" type="ORF">ISF6_3615</name>
</gene>
<dbReference type="RefSeq" id="WP_054021596.1">
    <property type="nucleotide sequence ID" value="NZ_BBYR01000054.1"/>
</dbReference>
<reference evidence="3" key="1">
    <citation type="submission" date="2015-07" db="EMBL/GenBank/DDBJ databases">
        <title>Discovery of a poly(ethylene terephthalate assimilation.</title>
        <authorList>
            <person name="Yoshida S."/>
            <person name="Hiraga K."/>
            <person name="Takehana T."/>
            <person name="Taniguchi I."/>
            <person name="Yamaji H."/>
            <person name="Maeda Y."/>
            <person name="Toyohara K."/>
            <person name="Miyamoto K."/>
            <person name="Kimura Y."/>
            <person name="Oda K."/>
        </authorList>
    </citation>
    <scope>NUCLEOTIDE SEQUENCE [LARGE SCALE GENOMIC DNA]</scope>
    <source>
        <strain evidence="3">NBRC 110686 / TISTR 2288 / 201-F6</strain>
    </source>
</reference>
<dbReference type="EMBL" id="BBYR01000054">
    <property type="protein sequence ID" value="GAP37670.1"/>
    <property type="molecule type" value="Genomic_DNA"/>
</dbReference>
<protein>
    <recommendedName>
        <fullName evidence="4">DUF454 domain-containing protein</fullName>
    </recommendedName>
</protein>
<name>A0A0K8P648_PISS1</name>
<dbReference type="PANTHER" id="PTHR35813">
    <property type="entry name" value="INNER MEMBRANE PROTEIN YBAN"/>
    <property type="match status" value="1"/>
</dbReference>
<keyword evidence="1" id="KW-0472">Membrane</keyword>
<feature type="transmembrane region" description="Helical" evidence="1">
    <location>
        <begin position="107"/>
        <end position="124"/>
    </location>
</feature>
<dbReference type="PIRSF" id="PIRSF016789">
    <property type="entry name" value="DUF454"/>
    <property type="match status" value="1"/>
</dbReference>
<keyword evidence="1" id="KW-1133">Transmembrane helix</keyword>
<keyword evidence="3" id="KW-1185">Reference proteome</keyword>
<reference evidence="2 3" key="2">
    <citation type="journal article" date="2016" name="Science">
        <title>A bacterium that degrades and assimilates poly(ethylene terephthalate).</title>
        <authorList>
            <person name="Yoshida S."/>
            <person name="Hiraga K."/>
            <person name="Takehana T."/>
            <person name="Taniguchi I."/>
            <person name="Yamaji H."/>
            <person name="Maeda Y."/>
            <person name="Toyohara K."/>
            <person name="Miyamoto K."/>
            <person name="Kimura Y."/>
            <person name="Oda K."/>
        </authorList>
    </citation>
    <scope>NUCLEOTIDE SEQUENCE [LARGE SCALE GENOMIC DNA]</scope>
    <source>
        <strain evidence="3">NBRC 110686 / TISTR 2288 / 201-F6</strain>
    </source>
</reference>
<keyword evidence="1" id="KW-0812">Transmembrane</keyword>
<evidence type="ECO:0000256" key="1">
    <source>
        <dbReference type="SAM" id="Phobius"/>
    </source>
</evidence>
<evidence type="ECO:0000313" key="2">
    <source>
        <dbReference type="EMBL" id="GAP37670.1"/>
    </source>
</evidence>
<dbReference type="OrthoDB" id="9816293at2"/>
<proteinExistence type="predicted"/>
<sequence>MTPEPPPPTAPAWQRPAWIAAGVLALLLGLLGVVLPLLPTVPFVLLAAGCFARGSRRWEQWLLDHPRLGPPLRDWRATRAVPLAAKWLATAMMAGSSLAAALTLPGAWRAVPALCCTAVAVWLWRLPTRR</sequence>
<organism evidence="2 3">
    <name type="scientific">Piscinibacter sakaiensis</name>
    <name type="common">Ideonella sakaiensis</name>
    <dbReference type="NCBI Taxonomy" id="1547922"/>
    <lineage>
        <taxon>Bacteria</taxon>
        <taxon>Pseudomonadati</taxon>
        <taxon>Pseudomonadota</taxon>
        <taxon>Betaproteobacteria</taxon>
        <taxon>Burkholderiales</taxon>
        <taxon>Sphaerotilaceae</taxon>
        <taxon>Piscinibacter</taxon>
    </lineage>
</organism>
<feature type="transmembrane region" description="Helical" evidence="1">
    <location>
        <begin position="20"/>
        <end position="48"/>
    </location>
</feature>
<dbReference type="AlphaFoldDB" id="A0A0K8P648"/>
<feature type="transmembrane region" description="Helical" evidence="1">
    <location>
        <begin position="83"/>
        <end position="101"/>
    </location>
</feature>
<accession>A0A0K8P648</accession>
<evidence type="ECO:0008006" key="4">
    <source>
        <dbReference type="Google" id="ProtNLM"/>
    </source>
</evidence>
<dbReference type="Proteomes" id="UP000037660">
    <property type="component" value="Unassembled WGS sequence"/>
</dbReference>
<dbReference type="PANTHER" id="PTHR35813:SF1">
    <property type="entry name" value="INNER MEMBRANE PROTEIN YBAN"/>
    <property type="match status" value="1"/>
</dbReference>
<dbReference type="STRING" id="1547922.ISF6_3615"/>
<comment type="caution">
    <text evidence="2">The sequence shown here is derived from an EMBL/GenBank/DDBJ whole genome shotgun (WGS) entry which is preliminary data.</text>
</comment>
<dbReference type="InterPro" id="IPR007401">
    <property type="entry name" value="DUF454"/>
</dbReference>
<evidence type="ECO:0000313" key="3">
    <source>
        <dbReference type="Proteomes" id="UP000037660"/>
    </source>
</evidence>
<dbReference type="GO" id="GO:0005886">
    <property type="term" value="C:plasma membrane"/>
    <property type="evidence" value="ECO:0007669"/>
    <property type="project" value="TreeGrafter"/>
</dbReference>